<evidence type="ECO:0000313" key="2">
    <source>
        <dbReference type="Proteomes" id="UP000294545"/>
    </source>
</evidence>
<keyword evidence="2" id="KW-1185">Reference proteome</keyword>
<evidence type="ECO:0000313" key="1">
    <source>
        <dbReference type="EMBL" id="TCK93103.1"/>
    </source>
</evidence>
<dbReference type="Proteomes" id="UP000294545">
    <property type="component" value="Unassembled WGS sequence"/>
</dbReference>
<protein>
    <submittedName>
        <fullName evidence="1">Uncharacterized protein</fullName>
    </submittedName>
</protein>
<accession>A0A4R1MT19</accession>
<organism evidence="1 2">
    <name type="scientific">Natranaerovirga hydrolytica</name>
    <dbReference type="NCBI Taxonomy" id="680378"/>
    <lineage>
        <taxon>Bacteria</taxon>
        <taxon>Bacillati</taxon>
        <taxon>Bacillota</taxon>
        <taxon>Clostridia</taxon>
        <taxon>Lachnospirales</taxon>
        <taxon>Natranaerovirgaceae</taxon>
        <taxon>Natranaerovirga</taxon>
    </lineage>
</organism>
<reference evidence="1 2" key="1">
    <citation type="submission" date="2019-03" db="EMBL/GenBank/DDBJ databases">
        <title>Genomic Encyclopedia of Type Strains, Phase IV (KMG-IV): sequencing the most valuable type-strain genomes for metagenomic binning, comparative biology and taxonomic classification.</title>
        <authorList>
            <person name="Goeker M."/>
        </authorList>
    </citation>
    <scope>NUCLEOTIDE SEQUENCE [LARGE SCALE GENOMIC DNA]</scope>
    <source>
        <strain evidence="1 2">DSM 24176</strain>
    </source>
</reference>
<gene>
    <name evidence="1" type="ORF">EDC19_1281</name>
</gene>
<sequence length="239" mass="28074">HVQIVPRFYYIPYDKTKRIPVDLWYETGNTLIKVGSQADVENKTMYLGSPYRNIPEEELIKTARIEYLTYGQEENKTLQDYQREKLNKDDIFIGRTHQIFLSSGSRTFIGETNNLPEEVTEEKARRSVQKWYGSYALPNLTFAVERGFDLTSVGRVNREADYILKEGYIVVNFEILRTIRDDTGEGDIRDYIRLDYKAPKANQWQIEGYNTNQQGYPLDEGDIILYYTDKKASDDFRVR</sequence>
<dbReference type="EMBL" id="SMGQ01000012">
    <property type="protein sequence ID" value="TCK93103.1"/>
    <property type="molecule type" value="Genomic_DNA"/>
</dbReference>
<dbReference type="AlphaFoldDB" id="A0A4R1MT19"/>
<proteinExistence type="predicted"/>
<comment type="caution">
    <text evidence="1">The sequence shown here is derived from an EMBL/GenBank/DDBJ whole genome shotgun (WGS) entry which is preliminary data.</text>
</comment>
<feature type="non-terminal residue" evidence="1">
    <location>
        <position position="1"/>
    </location>
</feature>
<name>A0A4R1MT19_9FIRM</name>